<dbReference type="AlphaFoldDB" id="A0A3M0GEX8"/>
<dbReference type="Proteomes" id="UP000281985">
    <property type="component" value="Unassembled WGS sequence"/>
</dbReference>
<accession>A0A3M0GEX8</accession>
<comment type="caution">
    <text evidence="4">The sequence shown here is derived from an EMBL/GenBank/DDBJ whole genome shotgun (WGS) entry which is preliminary data.</text>
</comment>
<sequence>MKFSKLWVLLLAASFTIMSCGDDDSPEEMVVTTDDDGGMTDDGDNGMSELLAAQEMTTANLTNDGSGKVWRIEQATLNNESGAIDISSNFNVVDDEFIFSGSRTNGSLEWRQGNAIGVDGTSSQETLLDFYKAPVMSSFSFDAESSTNLSGLDGNMTFQVIDENTITGQLSFTEGRRAGETLDFDLTTKTSEDYAAPQTDLQFSNFAVLFNDCVSSCAPGFAGSYADNSLFVSTRAAVNNNNSELVVKYNAETGTEESFLFPQADFVSKQLLVRDDQLVIVGGQYVNRYDLDDLNNPTSELHGKALTRFGTAVQGDILYIIGGGLDNVDPEKIFQYNLETGQLSDFVSLPEPRFGARGTIVNNKLYVFGGTTTFGGSDAMNTLYIIDIATQQITTETMPVSLNYSYVERFQNLIYVAGRIDLRNDEGNNTGRDEFIGVYDTRDGSWTELTTNLTGTQDDFVSIHGMGLFNNRLYIIYDDGLDDDNNPDTPSPNNILVADLN</sequence>
<dbReference type="EMBL" id="REFV01000002">
    <property type="protein sequence ID" value="RMB63290.1"/>
    <property type="molecule type" value="Genomic_DNA"/>
</dbReference>
<evidence type="ECO:0000256" key="1">
    <source>
        <dbReference type="ARBA" id="ARBA00022441"/>
    </source>
</evidence>
<dbReference type="InterPro" id="IPR006652">
    <property type="entry name" value="Kelch_1"/>
</dbReference>
<evidence type="ECO:0000313" key="4">
    <source>
        <dbReference type="EMBL" id="RMB63290.1"/>
    </source>
</evidence>
<keyword evidence="5" id="KW-1185">Reference proteome</keyword>
<proteinExistence type="predicted"/>
<dbReference type="PANTHER" id="PTHR24412:SF489">
    <property type="entry name" value="RING FINGER DOMAIN AND KELCH REPEAT-CONTAINING PROTEIN DDB_G0271372"/>
    <property type="match status" value="1"/>
</dbReference>
<gene>
    <name evidence="4" type="ORF">EAX61_02550</name>
</gene>
<reference evidence="4 5" key="1">
    <citation type="submission" date="2018-10" db="EMBL/GenBank/DDBJ databases">
        <title>Dokdonia luteus sp. nov., isolated from sea water.</title>
        <authorList>
            <person name="Zhou L.Y."/>
            <person name="Du Z.J."/>
        </authorList>
    </citation>
    <scope>NUCLEOTIDE SEQUENCE [LARGE SCALE GENOMIC DNA]</scope>
    <source>
        <strain evidence="4 5">SH27</strain>
    </source>
</reference>
<organism evidence="4 5">
    <name type="scientific">Dokdonia sinensis</name>
    <dbReference type="NCBI Taxonomy" id="2479847"/>
    <lineage>
        <taxon>Bacteria</taxon>
        <taxon>Pseudomonadati</taxon>
        <taxon>Bacteroidota</taxon>
        <taxon>Flavobacteriia</taxon>
        <taxon>Flavobacteriales</taxon>
        <taxon>Flavobacteriaceae</taxon>
        <taxon>Dokdonia</taxon>
    </lineage>
</organism>
<feature type="chain" id="PRO_5018027892" description="Galactose oxidase" evidence="3">
    <location>
        <begin position="22"/>
        <end position="501"/>
    </location>
</feature>
<keyword evidence="1" id="KW-0880">Kelch repeat</keyword>
<feature type="signal peptide" evidence="3">
    <location>
        <begin position="1"/>
        <end position="21"/>
    </location>
</feature>
<evidence type="ECO:0008006" key="6">
    <source>
        <dbReference type="Google" id="ProtNLM"/>
    </source>
</evidence>
<dbReference type="SUPFAM" id="SSF117281">
    <property type="entry name" value="Kelch motif"/>
    <property type="match status" value="1"/>
</dbReference>
<dbReference type="PANTHER" id="PTHR24412">
    <property type="entry name" value="KELCH PROTEIN"/>
    <property type="match status" value="1"/>
</dbReference>
<keyword evidence="2" id="KW-0677">Repeat</keyword>
<name>A0A3M0GEX8_9FLAO</name>
<dbReference type="RefSeq" id="WP_121916092.1">
    <property type="nucleotide sequence ID" value="NZ_REFV01000002.1"/>
</dbReference>
<evidence type="ECO:0000313" key="5">
    <source>
        <dbReference type="Proteomes" id="UP000281985"/>
    </source>
</evidence>
<dbReference type="OrthoDB" id="996574at2"/>
<dbReference type="InterPro" id="IPR015915">
    <property type="entry name" value="Kelch-typ_b-propeller"/>
</dbReference>
<dbReference type="Gene3D" id="2.120.10.80">
    <property type="entry name" value="Kelch-type beta propeller"/>
    <property type="match status" value="1"/>
</dbReference>
<keyword evidence="3" id="KW-0732">Signal</keyword>
<evidence type="ECO:0000256" key="2">
    <source>
        <dbReference type="ARBA" id="ARBA00022737"/>
    </source>
</evidence>
<dbReference type="PROSITE" id="PS51257">
    <property type="entry name" value="PROKAR_LIPOPROTEIN"/>
    <property type="match status" value="1"/>
</dbReference>
<dbReference type="Pfam" id="PF01344">
    <property type="entry name" value="Kelch_1"/>
    <property type="match status" value="1"/>
</dbReference>
<evidence type="ECO:0000256" key="3">
    <source>
        <dbReference type="SAM" id="SignalP"/>
    </source>
</evidence>
<protein>
    <recommendedName>
        <fullName evidence="6">Galactose oxidase</fullName>
    </recommendedName>
</protein>